<protein>
    <submittedName>
        <fullName evidence="2">Uncharacterized protein</fullName>
    </submittedName>
</protein>
<name>A0A4Y2TYI9_ARAVE</name>
<reference evidence="2 3" key="1">
    <citation type="journal article" date="2019" name="Sci. Rep.">
        <title>Orb-weaving spider Araneus ventricosus genome elucidates the spidroin gene catalogue.</title>
        <authorList>
            <person name="Kono N."/>
            <person name="Nakamura H."/>
            <person name="Ohtoshi R."/>
            <person name="Moran D.A.P."/>
            <person name="Shinohara A."/>
            <person name="Yoshida Y."/>
            <person name="Fujiwara M."/>
            <person name="Mori M."/>
            <person name="Tomita M."/>
            <person name="Arakawa K."/>
        </authorList>
    </citation>
    <scope>NUCLEOTIDE SEQUENCE [LARGE SCALE GENOMIC DNA]</scope>
</reference>
<evidence type="ECO:0000256" key="1">
    <source>
        <dbReference type="SAM" id="MobiDB-lite"/>
    </source>
</evidence>
<organism evidence="2 3">
    <name type="scientific">Araneus ventricosus</name>
    <name type="common">Orbweaver spider</name>
    <name type="synonym">Epeira ventricosa</name>
    <dbReference type="NCBI Taxonomy" id="182803"/>
    <lineage>
        <taxon>Eukaryota</taxon>
        <taxon>Metazoa</taxon>
        <taxon>Ecdysozoa</taxon>
        <taxon>Arthropoda</taxon>
        <taxon>Chelicerata</taxon>
        <taxon>Arachnida</taxon>
        <taxon>Araneae</taxon>
        <taxon>Araneomorphae</taxon>
        <taxon>Entelegynae</taxon>
        <taxon>Araneoidea</taxon>
        <taxon>Araneidae</taxon>
        <taxon>Araneus</taxon>
    </lineage>
</organism>
<accession>A0A4Y2TYI9</accession>
<proteinExistence type="predicted"/>
<evidence type="ECO:0000313" key="2">
    <source>
        <dbReference type="EMBL" id="GBO05402.1"/>
    </source>
</evidence>
<dbReference type="AlphaFoldDB" id="A0A4Y2TYI9"/>
<keyword evidence="3" id="KW-1185">Reference proteome</keyword>
<sequence length="81" mass="9417">MRFSFTPLNQDCRKKRHELDSLNWWSFSHHPTLRYDLPLKAHGNGLWLERMGGLPYAASLSDPQDTPLQRSQPPQTGLLRC</sequence>
<dbReference type="EMBL" id="BGPR01032056">
    <property type="protein sequence ID" value="GBO05402.1"/>
    <property type="molecule type" value="Genomic_DNA"/>
</dbReference>
<feature type="region of interest" description="Disordered" evidence="1">
    <location>
        <begin position="58"/>
        <end position="81"/>
    </location>
</feature>
<comment type="caution">
    <text evidence="2">The sequence shown here is derived from an EMBL/GenBank/DDBJ whole genome shotgun (WGS) entry which is preliminary data.</text>
</comment>
<dbReference type="Proteomes" id="UP000499080">
    <property type="component" value="Unassembled WGS sequence"/>
</dbReference>
<evidence type="ECO:0000313" key="3">
    <source>
        <dbReference type="Proteomes" id="UP000499080"/>
    </source>
</evidence>
<feature type="compositionally biased region" description="Polar residues" evidence="1">
    <location>
        <begin position="61"/>
        <end position="75"/>
    </location>
</feature>
<gene>
    <name evidence="2" type="ORF">AVEN_261328_1</name>
</gene>